<protein>
    <submittedName>
        <fullName evidence="2">Uncharacterized protein</fullName>
    </submittedName>
</protein>
<gene>
    <name evidence="2" type="ORF">B0J13DRAFT_607279</name>
</gene>
<dbReference type="EMBL" id="JAGMUU010000009">
    <property type="protein sequence ID" value="KAH7145657.1"/>
    <property type="molecule type" value="Genomic_DNA"/>
</dbReference>
<feature type="region of interest" description="Disordered" evidence="1">
    <location>
        <begin position="1"/>
        <end position="24"/>
    </location>
</feature>
<evidence type="ECO:0000313" key="3">
    <source>
        <dbReference type="Proteomes" id="UP000717696"/>
    </source>
</evidence>
<evidence type="ECO:0000256" key="1">
    <source>
        <dbReference type="SAM" id="MobiDB-lite"/>
    </source>
</evidence>
<accession>A0A9P9EVA4</accession>
<keyword evidence="3" id="KW-1185">Reference proteome</keyword>
<dbReference type="AlphaFoldDB" id="A0A9P9EVA4"/>
<dbReference type="Proteomes" id="UP000717696">
    <property type="component" value="Unassembled WGS sequence"/>
</dbReference>
<feature type="compositionally biased region" description="Polar residues" evidence="1">
    <location>
        <begin position="1"/>
        <end position="21"/>
    </location>
</feature>
<name>A0A9P9EVA4_9HYPO</name>
<reference evidence="2" key="1">
    <citation type="journal article" date="2021" name="Nat. Commun.">
        <title>Genetic determinants of endophytism in the Arabidopsis root mycobiome.</title>
        <authorList>
            <person name="Mesny F."/>
            <person name="Miyauchi S."/>
            <person name="Thiergart T."/>
            <person name="Pickel B."/>
            <person name="Atanasova L."/>
            <person name="Karlsson M."/>
            <person name="Huettel B."/>
            <person name="Barry K.W."/>
            <person name="Haridas S."/>
            <person name="Chen C."/>
            <person name="Bauer D."/>
            <person name="Andreopoulos W."/>
            <person name="Pangilinan J."/>
            <person name="LaButti K."/>
            <person name="Riley R."/>
            <person name="Lipzen A."/>
            <person name="Clum A."/>
            <person name="Drula E."/>
            <person name="Henrissat B."/>
            <person name="Kohler A."/>
            <person name="Grigoriev I.V."/>
            <person name="Martin F.M."/>
            <person name="Hacquard S."/>
        </authorList>
    </citation>
    <scope>NUCLEOTIDE SEQUENCE</scope>
    <source>
        <strain evidence="2">MPI-CAGE-AT-0021</strain>
    </source>
</reference>
<sequence length="222" mass="24144">MSIYRSTTTAPTAQTHDNPAMTSGLRASLNNRQRLLGSAVAADKKGRNWVFRPDVLRTQARMVRDGTVLLQQSMHDDSTHWSNTETTERVLSDHWGAAAASTMQSNWICTINAHPSVGATVFSRPMMTPSRPVISSARPVSTSAGLDLTWGQPQTRLTHWEGQWCRQWDSAVGGPVDAWTPPGISRAPATVPFHTLRPVCARWADLGFVSMAVAAAPVTPSS</sequence>
<evidence type="ECO:0000313" key="2">
    <source>
        <dbReference type="EMBL" id="KAH7145657.1"/>
    </source>
</evidence>
<comment type="caution">
    <text evidence="2">The sequence shown here is derived from an EMBL/GenBank/DDBJ whole genome shotgun (WGS) entry which is preliminary data.</text>
</comment>
<dbReference type="OrthoDB" id="10570491at2759"/>
<organism evidence="2 3">
    <name type="scientific">Dactylonectria estremocensis</name>
    <dbReference type="NCBI Taxonomy" id="1079267"/>
    <lineage>
        <taxon>Eukaryota</taxon>
        <taxon>Fungi</taxon>
        <taxon>Dikarya</taxon>
        <taxon>Ascomycota</taxon>
        <taxon>Pezizomycotina</taxon>
        <taxon>Sordariomycetes</taxon>
        <taxon>Hypocreomycetidae</taxon>
        <taxon>Hypocreales</taxon>
        <taxon>Nectriaceae</taxon>
        <taxon>Dactylonectria</taxon>
    </lineage>
</organism>
<proteinExistence type="predicted"/>